<dbReference type="AlphaFoldDB" id="A0AAF0U4Q8"/>
<organism evidence="1 2">
    <name type="scientific">Solanum verrucosum</name>
    <dbReference type="NCBI Taxonomy" id="315347"/>
    <lineage>
        <taxon>Eukaryota</taxon>
        <taxon>Viridiplantae</taxon>
        <taxon>Streptophyta</taxon>
        <taxon>Embryophyta</taxon>
        <taxon>Tracheophyta</taxon>
        <taxon>Spermatophyta</taxon>
        <taxon>Magnoliopsida</taxon>
        <taxon>eudicotyledons</taxon>
        <taxon>Gunneridae</taxon>
        <taxon>Pentapetalae</taxon>
        <taxon>asterids</taxon>
        <taxon>lamiids</taxon>
        <taxon>Solanales</taxon>
        <taxon>Solanaceae</taxon>
        <taxon>Solanoideae</taxon>
        <taxon>Solaneae</taxon>
        <taxon>Solanum</taxon>
    </lineage>
</organism>
<feature type="non-terminal residue" evidence="1">
    <location>
        <position position="134"/>
    </location>
</feature>
<protein>
    <submittedName>
        <fullName evidence="1">Uncharacterized protein</fullName>
    </submittedName>
</protein>
<reference evidence="1" key="1">
    <citation type="submission" date="2023-08" db="EMBL/GenBank/DDBJ databases">
        <title>A de novo genome assembly of Solanum verrucosum Schlechtendal, a Mexican diploid species geographically isolated from the other diploid A-genome species in potato relatives.</title>
        <authorList>
            <person name="Hosaka K."/>
        </authorList>
    </citation>
    <scope>NUCLEOTIDE SEQUENCE</scope>
    <source>
        <tissue evidence="1">Young leaves</tissue>
    </source>
</reference>
<keyword evidence="2" id="KW-1185">Reference proteome</keyword>
<sequence length="134" mass="15070">VLDCALLLLRANNPLYELRTYTSAMSSPSSVRNLISANASRCFDDLLTSAGTRSSAEYARPVSICCTTVKAVCVRKLVELQSTPPIRSDEGISGRSLKSHVENMLWLYSLEQEGFHVKLIVNLYFQYLFFTAYY</sequence>
<dbReference type="Proteomes" id="UP001234989">
    <property type="component" value="Chromosome 7"/>
</dbReference>
<evidence type="ECO:0000313" key="2">
    <source>
        <dbReference type="Proteomes" id="UP001234989"/>
    </source>
</evidence>
<proteinExistence type="predicted"/>
<name>A0AAF0U4Q8_SOLVR</name>
<evidence type="ECO:0000313" key="1">
    <source>
        <dbReference type="EMBL" id="WMV39180.1"/>
    </source>
</evidence>
<accession>A0AAF0U4Q8</accession>
<dbReference type="EMBL" id="CP133618">
    <property type="protein sequence ID" value="WMV39180.1"/>
    <property type="molecule type" value="Genomic_DNA"/>
</dbReference>
<gene>
    <name evidence="1" type="ORF">MTR67_032565</name>
</gene>
<feature type="non-terminal residue" evidence="1">
    <location>
        <position position="1"/>
    </location>
</feature>